<dbReference type="EMBL" id="MQVX01000001">
    <property type="protein sequence ID" value="PQJ15572.1"/>
    <property type="molecule type" value="Genomic_DNA"/>
</dbReference>
<sequence length="267" mass="31147">MNYRKPRFEFTRSDRSGSFFLALIVVCVQGLGPHIFPSNWAPKREILQPKAHGSPVENIVYNANYLSDFDAYQLGMSLKALRRYRYLRGQGYYFKNLEILVSDLHVNDSMKNHWEGRLQFVGEARMRKRRQGRSFTKKDLNRVTAQDLEGTYGIGPVLSKRIVAYRALLGGYVHIDQLAEVYGLTAVIISRLKERYRVVADFTPIRMQVDAENQLELEKHPYLSSDQVKRLILHRELKGAPLEKEDLRVLLDVSDKKFNKIKLYLYF</sequence>
<dbReference type="Proteomes" id="UP000239366">
    <property type="component" value="Unassembled WGS sequence"/>
</dbReference>
<reference evidence="2" key="1">
    <citation type="submission" date="2016-11" db="EMBL/GenBank/DDBJ databases">
        <title>Trade-off between light-utilization and light-protection in marine flavobacteria.</title>
        <authorList>
            <person name="Kumagai Y."/>
            <person name="Yoshizawa S."/>
            <person name="Kogure K."/>
        </authorList>
    </citation>
    <scope>NUCLEOTIDE SEQUENCE [LARGE SCALE GENOMIC DNA]</scope>
    <source>
        <strain evidence="2">SG-18</strain>
    </source>
</reference>
<comment type="caution">
    <text evidence="1">The sequence shown here is derived from an EMBL/GenBank/DDBJ whole genome shotgun (WGS) entry which is preliminary data.</text>
</comment>
<protein>
    <recommendedName>
        <fullName evidence="3">Competence protein ComEA</fullName>
    </recommendedName>
</protein>
<dbReference type="InterPro" id="IPR051675">
    <property type="entry name" value="Endo/Exo/Phosphatase_dom_1"/>
</dbReference>
<proteinExistence type="predicted"/>
<dbReference type="PANTHER" id="PTHR21180:SF32">
    <property type="entry name" value="ENDONUCLEASE_EXONUCLEASE_PHOSPHATASE FAMILY DOMAIN-CONTAINING PROTEIN 1"/>
    <property type="match status" value="1"/>
</dbReference>
<accession>A0A2S7T6M6</accession>
<evidence type="ECO:0008006" key="3">
    <source>
        <dbReference type="Google" id="ProtNLM"/>
    </source>
</evidence>
<evidence type="ECO:0000313" key="1">
    <source>
        <dbReference type="EMBL" id="PQJ15572.1"/>
    </source>
</evidence>
<dbReference type="InterPro" id="IPR010994">
    <property type="entry name" value="RuvA_2-like"/>
</dbReference>
<dbReference type="RefSeq" id="WP_105001222.1">
    <property type="nucleotide sequence ID" value="NZ_MQVX01000001.1"/>
</dbReference>
<dbReference type="SUPFAM" id="SSF47781">
    <property type="entry name" value="RuvA domain 2-like"/>
    <property type="match status" value="2"/>
</dbReference>
<dbReference type="GO" id="GO:0015627">
    <property type="term" value="C:type II protein secretion system complex"/>
    <property type="evidence" value="ECO:0007669"/>
    <property type="project" value="TreeGrafter"/>
</dbReference>
<gene>
    <name evidence="1" type="ORF">BST99_07360</name>
</gene>
<dbReference type="GO" id="GO:0015628">
    <property type="term" value="P:protein secretion by the type II secretion system"/>
    <property type="evidence" value="ECO:0007669"/>
    <property type="project" value="TreeGrafter"/>
</dbReference>
<dbReference type="AlphaFoldDB" id="A0A2S7T6M6"/>
<dbReference type="Gene3D" id="1.10.150.320">
    <property type="entry name" value="Photosystem II 12 kDa extrinsic protein"/>
    <property type="match status" value="1"/>
</dbReference>
<organism evidence="1 2">
    <name type="scientific">Aureicoccus marinus</name>
    <dbReference type="NCBI Taxonomy" id="754435"/>
    <lineage>
        <taxon>Bacteria</taxon>
        <taxon>Pseudomonadati</taxon>
        <taxon>Bacteroidota</taxon>
        <taxon>Flavobacteriia</taxon>
        <taxon>Flavobacteriales</taxon>
        <taxon>Flavobacteriaceae</taxon>
        <taxon>Aureicoccus</taxon>
    </lineage>
</organism>
<name>A0A2S7T6M6_9FLAO</name>
<dbReference type="OrthoDB" id="981124at2"/>
<dbReference type="PANTHER" id="PTHR21180">
    <property type="entry name" value="ENDONUCLEASE/EXONUCLEASE/PHOSPHATASE FAMILY DOMAIN-CONTAINING PROTEIN 1"/>
    <property type="match status" value="1"/>
</dbReference>
<dbReference type="Pfam" id="PF12836">
    <property type="entry name" value="HHH_3"/>
    <property type="match status" value="1"/>
</dbReference>
<keyword evidence="2" id="KW-1185">Reference proteome</keyword>
<evidence type="ECO:0000313" key="2">
    <source>
        <dbReference type="Proteomes" id="UP000239366"/>
    </source>
</evidence>